<reference evidence="1" key="1">
    <citation type="submission" date="2012-11" db="EMBL/GenBank/DDBJ databases">
        <title>Dependencies among metagenomic species, viruses, plasmids and units of genetic variation.</title>
        <authorList>
            <person name="Nielsen H.B."/>
            <person name="Almeida M."/>
            <person name="Juncker A.S."/>
            <person name="Rasmussen S."/>
            <person name="Li J."/>
            <person name="Sunagawa S."/>
            <person name="Plichta D."/>
            <person name="Gautier L."/>
            <person name="Le Chatelier E."/>
            <person name="Peletier E."/>
            <person name="Bonde I."/>
            <person name="Nielsen T."/>
            <person name="Manichanh C."/>
            <person name="Arumugam M."/>
            <person name="Batto J."/>
            <person name="Santos M.B.Q.D."/>
            <person name="Blom N."/>
            <person name="Borruel N."/>
            <person name="Burgdorf K.S."/>
            <person name="Boumezbeur F."/>
            <person name="Casellas F."/>
            <person name="Dore J."/>
            <person name="Guarner F."/>
            <person name="Hansen T."/>
            <person name="Hildebrand F."/>
            <person name="Kaas R.S."/>
            <person name="Kennedy S."/>
            <person name="Kristiansen K."/>
            <person name="Kultima J.R."/>
            <person name="Leonard P."/>
            <person name="Levenez F."/>
            <person name="Lund O."/>
            <person name="Moumen B."/>
            <person name="Le Paslier D."/>
            <person name="Pons N."/>
            <person name="Pedersen O."/>
            <person name="Prifti E."/>
            <person name="Qin J."/>
            <person name="Raes J."/>
            <person name="Tap J."/>
            <person name="Tims S."/>
            <person name="Ussery D.W."/>
            <person name="Yamada T."/>
            <person name="MetaHit consortium"/>
            <person name="Renault P."/>
            <person name="Sicheritz-Ponten T."/>
            <person name="Bork P."/>
            <person name="Wang J."/>
            <person name="Brunak S."/>
            <person name="Ehrlich S.D."/>
        </authorList>
    </citation>
    <scope>NUCLEOTIDE SEQUENCE [LARGE SCALE GENOMIC DNA]</scope>
</reference>
<evidence type="ECO:0000313" key="2">
    <source>
        <dbReference type="Proteomes" id="UP000017938"/>
    </source>
</evidence>
<sequence>MLVLTGAADGDGRNALRHIFCKCRIFFQNPCDFRIEFRLLFFLRDIPADDGEPVSGCVGQRNAESLHFGEHGFKSLSGIQPHGDCARGNSGRKNRNIIRHGFHRISSAEDRKKSIAFFSYRVDVFFIPAHVGKKPVAVRGLRFRAVSAHVGVGGRGGNVAPPGIFPADSIEYERAGG</sequence>
<protein>
    <submittedName>
        <fullName evidence="1">Uncharacterized protein</fullName>
    </submittedName>
</protein>
<dbReference type="EMBL" id="CBFW010000210">
    <property type="protein sequence ID" value="CDC74323.1"/>
    <property type="molecule type" value="Genomic_DNA"/>
</dbReference>
<gene>
    <name evidence="1" type="ORF">BN580_01472</name>
</gene>
<accession>R6TLM5</accession>
<comment type="caution">
    <text evidence="1">The sequence shown here is derived from an EMBL/GenBank/DDBJ whole genome shotgun (WGS) entry which is preliminary data.</text>
</comment>
<name>R6TLM5_9BACT</name>
<dbReference type="Proteomes" id="UP000017938">
    <property type="component" value="Unassembled WGS sequence"/>
</dbReference>
<evidence type="ECO:0000313" key="1">
    <source>
        <dbReference type="EMBL" id="CDC74323.1"/>
    </source>
</evidence>
<proteinExistence type="predicted"/>
<organism evidence="1 2">
    <name type="scientific">Candidatus Colimorpha enterica</name>
    <dbReference type="NCBI Taxonomy" id="3083063"/>
    <lineage>
        <taxon>Bacteria</taxon>
        <taxon>Pseudomonadati</taxon>
        <taxon>Bacteroidota</taxon>
        <taxon>Bacteroidia</taxon>
        <taxon>Bacteroidales</taxon>
        <taxon>Candidatus Colimorpha</taxon>
    </lineage>
</organism>
<dbReference type="AlphaFoldDB" id="R6TLM5"/>